<dbReference type="EMBL" id="CP158375">
    <property type="protein sequence ID" value="XDO96212.1"/>
    <property type="molecule type" value="Genomic_DNA"/>
</dbReference>
<keyword evidence="2" id="KW-0378">Hydrolase</keyword>
<reference evidence="2" key="1">
    <citation type="submission" date="2024-06" db="EMBL/GenBank/DDBJ databases">
        <title>Caulobacter inopinatus, sp. nov.</title>
        <authorList>
            <person name="Donachie S.P."/>
        </authorList>
    </citation>
    <scope>NUCLEOTIDE SEQUENCE</scope>
    <source>
        <strain evidence="2">73W</strain>
    </source>
</reference>
<dbReference type="InterPro" id="IPR009003">
    <property type="entry name" value="Peptidase_S1_PA"/>
</dbReference>
<feature type="chain" id="PRO_5044236458" evidence="1">
    <location>
        <begin position="21"/>
        <end position="490"/>
    </location>
</feature>
<name>A0AB39KQW8_9CAUL</name>
<dbReference type="PROSITE" id="PS51257">
    <property type="entry name" value="PROKAR_LIPOPROTEIN"/>
    <property type="match status" value="1"/>
</dbReference>
<keyword evidence="1" id="KW-0732">Signal</keyword>
<dbReference type="AlphaFoldDB" id="A0AB39KQW8"/>
<gene>
    <name evidence="2" type="ORF">ABOZ73_15735</name>
</gene>
<dbReference type="Pfam" id="PF13365">
    <property type="entry name" value="Trypsin_2"/>
    <property type="match status" value="1"/>
</dbReference>
<organism evidence="2">
    <name type="scientific">Caulobacter sp. 73W</name>
    <dbReference type="NCBI Taxonomy" id="3161137"/>
    <lineage>
        <taxon>Bacteria</taxon>
        <taxon>Pseudomonadati</taxon>
        <taxon>Pseudomonadota</taxon>
        <taxon>Alphaproteobacteria</taxon>
        <taxon>Caulobacterales</taxon>
        <taxon>Caulobacteraceae</taxon>
        <taxon>Caulobacter</taxon>
    </lineage>
</organism>
<dbReference type="GO" id="GO:0006508">
    <property type="term" value="P:proteolysis"/>
    <property type="evidence" value="ECO:0007669"/>
    <property type="project" value="UniProtKB-KW"/>
</dbReference>
<sequence>MRLLLVLAACASLAATAAGAQSCDYKRPYAAPPGYVPTYSIATVYADAGGTNVRGSATLIDKQRRLLITAAHVVKDGKAFVRFRGLADEVFEAQVVMRLPDAIDDGQGSALDTPRDIVVLRATALPPLAHPLDLRSIVDSDGEVNFYGFPAGVQSALVGRGKASTISADGKPAARCARALREATLGGDSGSAMVSESAYVVGVTSVAIQQGELNIFIPTACFFDEVIESLGEDKAQATYELFTTKSQAVILNTLAANPADSKVSNLDLFIAASRLIEEGRWQDVLRCPIVPMAFQRGVPIDLFAKRAAGTAQKVAIADALSASAARNAADARVAGENVAKLRAALEIYEPVLRPQLENITAANAALKLSTEQIVALKSAADAATLLTLLTEDKSTYADLTKKASLVSAAATQNPQLRGAALATFGQASADDPATAYSAFQAARKEGFSPEWVRHLEQEAGRKLTASDRAAAAPLDINASLKALAGSPDSP</sequence>
<dbReference type="Gene3D" id="2.40.10.120">
    <property type="match status" value="1"/>
</dbReference>
<keyword evidence="2" id="KW-0645">Protease</keyword>
<dbReference type="SUPFAM" id="SSF50494">
    <property type="entry name" value="Trypsin-like serine proteases"/>
    <property type="match status" value="1"/>
</dbReference>
<evidence type="ECO:0000313" key="2">
    <source>
        <dbReference type="EMBL" id="XDO96212.1"/>
    </source>
</evidence>
<dbReference type="GO" id="GO:0008233">
    <property type="term" value="F:peptidase activity"/>
    <property type="evidence" value="ECO:0007669"/>
    <property type="project" value="UniProtKB-KW"/>
</dbReference>
<feature type="signal peptide" evidence="1">
    <location>
        <begin position="1"/>
        <end position="20"/>
    </location>
</feature>
<dbReference type="RefSeq" id="WP_369059066.1">
    <property type="nucleotide sequence ID" value="NZ_CP158375.1"/>
</dbReference>
<evidence type="ECO:0000256" key="1">
    <source>
        <dbReference type="SAM" id="SignalP"/>
    </source>
</evidence>
<protein>
    <submittedName>
        <fullName evidence="2">Serine protease</fullName>
    </submittedName>
</protein>
<accession>A0AB39KQW8</accession>
<proteinExistence type="predicted"/>